<evidence type="ECO:0000256" key="12">
    <source>
        <dbReference type="ARBA" id="ARBA00023014"/>
    </source>
</evidence>
<keyword evidence="8" id="KW-0662">Pyridine nucleotide biosynthesis</keyword>
<comment type="catalytic activity">
    <reaction evidence="13">
        <text>iminosuccinate + dihydroxyacetone phosphate = quinolinate + phosphate + 2 H2O + H(+)</text>
        <dbReference type="Rhea" id="RHEA:25888"/>
        <dbReference type="ChEBI" id="CHEBI:15377"/>
        <dbReference type="ChEBI" id="CHEBI:15378"/>
        <dbReference type="ChEBI" id="CHEBI:29959"/>
        <dbReference type="ChEBI" id="CHEBI:43474"/>
        <dbReference type="ChEBI" id="CHEBI:57642"/>
        <dbReference type="ChEBI" id="CHEBI:77875"/>
        <dbReference type="EC" id="2.5.1.72"/>
    </reaction>
    <physiologicalReaction direction="left-to-right" evidence="13">
        <dbReference type="Rhea" id="RHEA:25889"/>
    </physiologicalReaction>
</comment>
<evidence type="ECO:0000256" key="2">
    <source>
        <dbReference type="ARBA" id="ARBA00003791"/>
    </source>
</evidence>
<keyword evidence="12" id="KW-0411">Iron-sulfur</keyword>
<comment type="subcellular location">
    <subcellularLocation>
        <location evidence="3">Cytoplasm</location>
    </subcellularLocation>
</comment>
<evidence type="ECO:0000256" key="4">
    <source>
        <dbReference type="ARBA" id="ARBA00005065"/>
    </source>
</evidence>
<keyword evidence="11" id="KW-0408">Iron</keyword>
<evidence type="ECO:0000256" key="7">
    <source>
        <dbReference type="ARBA" id="ARBA00022490"/>
    </source>
</evidence>
<evidence type="ECO:0000256" key="6">
    <source>
        <dbReference type="ARBA" id="ARBA00022485"/>
    </source>
</evidence>
<organism evidence="16 17">
    <name type="scientific">Piscirickettsia salmonis</name>
    <dbReference type="NCBI Taxonomy" id="1238"/>
    <lineage>
        <taxon>Bacteria</taxon>
        <taxon>Pseudomonadati</taxon>
        <taxon>Pseudomonadota</taxon>
        <taxon>Gammaproteobacteria</taxon>
        <taxon>Thiotrichales</taxon>
        <taxon>Piscirickettsiaceae</taxon>
        <taxon>Piscirickettsia</taxon>
    </lineage>
</organism>
<dbReference type="EMBL" id="CP038908">
    <property type="protein sequence ID" value="QGO05907.1"/>
    <property type="molecule type" value="Genomic_DNA"/>
</dbReference>
<dbReference type="NCBIfam" id="TIGR00550">
    <property type="entry name" value="nadA"/>
    <property type="match status" value="1"/>
</dbReference>
<sequence length="347" mass="38063">MAVTEFNAAIEAALPQEMPTGPMGAVEIAAERARIKALLKEKQAVLISHYYTDPEIQRITEATNGFIGDSLAMAEFGKKHPANTLIVSGVRFMGESSKVLSPEKTVLVPDLKAECSLDLGCPEDEFSQFCDQYPERVVVVYANTSAAVKARADWVVTSSCAVEIVEHLHEQGKKIIWASDRYLGGYIKEKSGADMLLWQGECIIHAEFKSNALRELKAIYPDAAVLVHPESPAEVVALADVVGSTSQLLAASKHLVNKTMIVATESGIFYKMQQARPDVNFIAAPTGGKGAECRMCAICPWMKMNNLTNLRQVLESGCNEIIVPENIRQKAVISLNRMLDFSKKYLK</sequence>
<evidence type="ECO:0000256" key="10">
    <source>
        <dbReference type="ARBA" id="ARBA00022723"/>
    </source>
</evidence>
<gene>
    <name evidence="16" type="primary">nadA</name>
    <name evidence="16" type="ORF">Psal009_01804</name>
</gene>
<comment type="cofactor">
    <cofactor evidence="1">
        <name>[4Fe-4S] cluster</name>
        <dbReference type="ChEBI" id="CHEBI:49883"/>
    </cofactor>
</comment>
<evidence type="ECO:0000256" key="3">
    <source>
        <dbReference type="ARBA" id="ARBA00004496"/>
    </source>
</evidence>
<dbReference type="SUPFAM" id="SSF142754">
    <property type="entry name" value="NadA-like"/>
    <property type="match status" value="1"/>
</dbReference>
<name>A0A9Q6LQT9_PISSA</name>
<accession>A0A9Q6LQT9</accession>
<dbReference type="Proteomes" id="UP000422232">
    <property type="component" value="Chromosome"/>
</dbReference>
<proteinExistence type="predicted"/>
<dbReference type="InterPro" id="IPR003473">
    <property type="entry name" value="NadA"/>
</dbReference>
<evidence type="ECO:0000256" key="9">
    <source>
        <dbReference type="ARBA" id="ARBA00022679"/>
    </source>
</evidence>
<keyword evidence="9 16" id="KW-0808">Transferase</keyword>
<dbReference type="GO" id="GO:0034628">
    <property type="term" value="P:'de novo' NAD+ biosynthetic process from L-aspartate"/>
    <property type="evidence" value="ECO:0007669"/>
    <property type="project" value="TreeGrafter"/>
</dbReference>
<evidence type="ECO:0000256" key="8">
    <source>
        <dbReference type="ARBA" id="ARBA00022642"/>
    </source>
</evidence>
<evidence type="ECO:0000256" key="1">
    <source>
        <dbReference type="ARBA" id="ARBA00001966"/>
    </source>
</evidence>
<dbReference type="NCBIfam" id="NF006878">
    <property type="entry name" value="PRK09375.1-2"/>
    <property type="match status" value="1"/>
</dbReference>
<comment type="function">
    <text evidence="2">Catalyzes the condensation of iminoaspartate with dihydroxyacetone phosphate to form quinolinate.</text>
</comment>
<dbReference type="GO" id="GO:0008987">
    <property type="term" value="F:quinolinate synthetase A activity"/>
    <property type="evidence" value="ECO:0007669"/>
    <property type="project" value="UniProtKB-UniRule"/>
</dbReference>
<reference evidence="16 17" key="1">
    <citation type="submission" date="2019-04" db="EMBL/GenBank/DDBJ databases">
        <title>Complete genome sequencing of Piscirickettsia salmonis strain Psal-009.</title>
        <authorList>
            <person name="Schober I."/>
            <person name="Bunk B."/>
            <person name="Sproer C."/>
            <person name="Carril G.P."/>
            <person name="Riedel T."/>
            <person name="Flores-Herrera P.A."/>
            <person name="Nourdin-Galindo G."/>
            <person name="Marshall S.H."/>
            <person name="Overmann J."/>
        </authorList>
    </citation>
    <scope>NUCLEOTIDE SEQUENCE [LARGE SCALE GENOMIC DNA]</scope>
    <source>
        <strain evidence="16 17">Psal-009</strain>
    </source>
</reference>
<dbReference type="GO" id="GO:0005829">
    <property type="term" value="C:cytosol"/>
    <property type="evidence" value="ECO:0007669"/>
    <property type="project" value="TreeGrafter"/>
</dbReference>
<dbReference type="AlphaFoldDB" id="A0A9Q6LQT9"/>
<evidence type="ECO:0000256" key="13">
    <source>
        <dbReference type="ARBA" id="ARBA00050125"/>
    </source>
</evidence>
<comment type="pathway">
    <text evidence="4">Cofactor biosynthesis; NAD(+) biosynthesis; quinolinate from iminoaspartate: step 1/1.</text>
</comment>
<keyword evidence="17" id="KW-1185">Reference proteome</keyword>
<dbReference type="PANTHER" id="PTHR30573">
    <property type="entry name" value="QUINOLINATE SYNTHETASE A"/>
    <property type="match status" value="1"/>
</dbReference>
<keyword evidence="10" id="KW-0479">Metal-binding</keyword>
<evidence type="ECO:0000313" key="16">
    <source>
        <dbReference type="EMBL" id="QGO05907.1"/>
    </source>
</evidence>
<dbReference type="RefSeq" id="WP_016211403.1">
    <property type="nucleotide sequence ID" value="NZ_CP012413.1"/>
</dbReference>
<evidence type="ECO:0000256" key="14">
    <source>
        <dbReference type="ARBA" id="ARBA00073059"/>
    </source>
</evidence>
<dbReference type="GeneID" id="66740971"/>
<dbReference type="GO" id="GO:0046872">
    <property type="term" value="F:metal ion binding"/>
    <property type="evidence" value="ECO:0007669"/>
    <property type="project" value="UniProtKB-KW"/>
</dbReference>
<keyword evidence="6" id="KW-0004">4Fe-4S</keyword>
<dbReference type="FunFam" id="3.40.50.10800:FF:000001">
    <property type="entry name" value="Quinolinate synthase A"/>
    <property type="match status" value="1"/>
</dbReference>
<dbReference type="EC" id="2.5.1.72" evidence="5 15"/>
<dbReference type="FunFam" id="3.40.50.10800:FF:000003">
    <property type="entry name" value="Quinolinate synthase A"/>
    <property type="match status" value="1"/>
</dbReference>
<dbReference type="Pfam" id="PF02445">
    <property type="entry name" value="NadA"/>
    <property type="match status" value="1"/>
</dbReference>
<dbReference type="GO" id="GO:0051539">
    <property type="term" value="F:4 iron, 4 sulfur cluster binding"/>
    <property type="evidence" value="ECO:0007669"/>
    <property type="project" value="UniProtKB-KW"/>
</dbReference>
<dbReference type="NCBIfam" id="NF006877">
    <property type="entry name" value="PRK09375.1-1"/>
    <property type="match status" value="1"/>
</dbReference>
<evidence type="ECO:0000256" key="11">
    <source>
        <dbReference type="ARBA" id="ARBA00023004"/>
    </source>
</evidence>
<evidence type="ECO:0000256" key="5">
    <source>
        <dbReference type="ARBA" id="ARBA00012669"/>
    </source>
</evidence>
<evidence type="ECO:0000256" key="15">
    <source>
        <dbReference type="NCBIfam" id="TIGR00550"/>
    </source>
</evidence>
<keyword evidence="7" id="KW-0963">Cytoplasm</keyword>
<protein>
    <recommendedName>
        <fullName evidence="14 15">Quinolinate synthase</fullName>
        <ecNumber evidence="5 15">2.5.1.72</ecNumber>
    </recommendedName>
</protein>
<evidence type="ECO:0000313" key="17">
    <source>
        <dbReference type="Proteomes" id="UP000422232"/>
    </source>
</evidence>
<dbReference type="Gene3D" id="3.40.50.10800">
    <property type="entry name" value="NadA-like"/>
    <property type="match status" value="3"/>
</dbReference>
<dbReference type="InterPro" id="IPR036094">
    <property type="entry name" value="NadA_sf"/>
</dbReference>
<dbReference type="PANTHER" id="PTHR30573:SF0">
    <property type="entry name" value="QUINOLINATE SYNTHASE, CHLOROPLASTIC"/>
    <property type="match status" value="1"/>
</dbReference>